<name>A1Z3B7_ROMIY</name>
<dbReference type="RefSeq" id="YP_918981.1">
    <property type="nucleotide sequence ID" value="NC_008693.1"/>
</dbReference>
<feature type="transmembrane region" description="Helical" evidence="9">
    <location>
        <begin position="373"/>
        <end position="393"/>
    </location>
</feature>
<feature type="transmembrane region" description="Helical" evidence="9">
    <location>
        <begin position="304"/>
        <end position="322"/>
    </location>
</feature>
<dbReference type="GO" id="GO:0015990">
    <property type="term" value="P:electron transport coupled proton transport"/>
    <property type="evidence" value="ECO:0007669"/>
    <property type="project" value="TreeGrafter"/>
</dbReference>
<feature type="transmembrane region" description="Helical" evidence="9">
    <location>
        <begin position="262"/>
        <end position="284"/>
    </location>
</feature>
<feature type="transmembrane region" description="Helical" evidence="9">
    <location>
        <begin position="21"/>
        <end position="45"/>
    </location>
</feature>
<feature type="domain" description="NADH:quinone oxidoreductase/Mrp antiporter transmembrane" evidence="10">
    <location>
        <begin position="83"/>
        <end position="342"/>
    </location>
</feature>
<comment type="function">
    <text evidence="1">Core subunit of the mitochondrial membrane respiratory chain NADH dehydrogenase (Complex I) that is believed to belong to the minimal assembly required for catalysis. Complex I functions in the transfer of electrons from NADH to the respiratory chain. The immediate electron acceptor for the enzyme is believed to be ubiquinone.</text>
</comment>
<evidence type="ECO:0000256" key="9">
    <source>
        <dbReference type="SAM" id="Phobius"/>
    </source>
</evidence>
<evidence type="ECO:0000256" key="7">
    <source>
        <dbReference type="ARBA" id="ARBA00031027"/>
    </source>
</evidence>
<dbReference type="Pfam" id="PF00361">
    <property type="entry name" value="Proton_antipo_M"/>
    <property type="match status" value="1"/>
</dbReference>
<proteinExistence type="predicted"/>
<evidence type="ECO:0000256" key="5">
    <source>
        <dbReference type="ARBA" id="ARBA00022989"/>
    </source>
</evidence>
<feature type="transmembrane region" description="Helical" evidence="9">
    <location>
        <begin position="399"/>
        <end position="421"/>
    </location>
</feature>
<feature type="transmembrane region" description="Helical" evidence="9">
    <location>
        <begin position="209"/>
        <end position="226"/>
    </location>
</feature>
<keyword evidence="4 9" id="KW-0812">Transmembrane</keyword>
<dbReference type="AlphaFoldDB" id="A1Z3B7"/>
<feature type="transmembrane region" description="Helical" evidence="9">
    <location>
        <begin position="334"/>
        <end position="352"/>
    </location>
</feature>
<feature type="transmembrane region" description="Helical" evidence="9">
    <location>
        <begin position="87"/>
        <end position="109"/>
    </location>
</feature>
<feature type="transmembrane region" description="Helical" evidence="9">
    <location>
        <begin position="165"/>
        <end position="194"/>
    </location>
</feature>
<evidence type="ECO:0000259" key="10">
    <source>
        <dbReference type="Pfam" id="PF00361"/>
    </source>
</evidence>
<dbReference type="GO" id="GO:0016020">
    <property type="term" value="C:membrane"/>
    <property type="evidence" value="ECO:0007669"/>
    <property type="project" value="UniProtKB-SubCell"/>
</dbReference>
<dbReference type="EC" id="7.1.1.2" evidence="3"/>
<evidence type="ECO:0000256" key="1">
    <source>
        <dbReference type="ARBA" id="ARBA00003257"/>
    </source>
</evidence>
<comment type="subcellular location">
    <subcellularLocation>
        <location evidence="2">Membrane</location>
        <topology evidence="2">Multi-pass membrane protein</topology>
    </subcellularLocation>
</comment>
<comment type="catalytic activity">
    <reaction evidence="8">
        <text>a ubiquinone + NADH + 5 H(+)(in) = a ubiquinol + NAD(+) + 4 H(+)(out)</text>
        <dbReference type="Rhea" id="RHEA:29091"/>
        <dbReference type="Rhea" id="RHEA-COMP:9565"/>
        <dbReference type="Rhea" id="RHEA-COMP:9566"/>
        <dbReference type="ChEBI" id="CHEBI:15378"/>
        <dbReference type="ChEBI" id="CHEBI:16389"/>
        <dbReference type="ChEBI" id="CHEBI:17976"/>
        <dbReference type="ChEBI" id="CHEBI:57540"/>
        <dbReference type="ChEBI" id="CHEBI:57945"/>
        <dbReference type="EC" id="7.1.1.2"/>
    </reaction>
</comment>
<dbReference type="GO" id="GO:0008137">
    <property type="term" value="F:NADH dehydrogenase (ubiquinone) activity"/>
    <property type="evidence" value="ECO:0007669"/>
    <property type="project" value="UniProtKB-EC"/>
</dbReference>
<feature type="transmembrane region" description="Helical" evidence="9">
    <location>
        <begin position="129"/>
        <end position="153"/>
    </location>
</feature>
<dbReference type="EMBL" id="EF175764">
    <property type="protein sequence ID" value="ABL73800.1"/>
    <property type="molecule type" value="Genomic_DNA"/>
</dbReference>
<keyword evidence="5 9" id="KW-1133">Transmembrane helix</keyword>
<dbReference type="PRINTS" id="PR01434">
    <property type="entry name" value="NADHDHGNASE5"/>
</dbReference>
<dbReference type="CTD" id="4540"/>
<evidence type="ECO:0000256" key="8">
    <source>
        <dbReference type="ARBA" id="ARBA00049551"/>
    </source>
</evidence>
<accession>A1Z3B7</accession>
<dbReference type="GO" id="GO:0042773">
    <property type="term" value="P:ATP synthesis coupled electron transport"/>
    <property type="evidence" value="ECO:0007669"/>
    <property type="project" value="InterPro"/>
</dbReference>
<evidence type="ECO:0000256" key="6">
    <source>
        <dbReference type="ARBA" id="ARBA00023136"/>
    </source>
</evidence>
<reference evidence="11" key="1">
    <citation type="submission" date="2006-12" db="EMBL/GenBank/DDBJ databases">
        <authorList>
            <person name="Wu Z.K."/>
            <person name="Hyman B.C."/>
        </authorList>
    </citation>
    <scope>NUCLEOTIDE SEQUENCE</scope>
</reference>
<dbReference type="InterPro" id="IPR003945">
    <property type="entry name" value="NU5C-like"/>
</dbReference>
<dbReference type="PANTHER" id="PTHR42829">
    <property type="entry name" value="NADH-UBIQUINONE OXIDOREDUCTASE CHAIN 5"/>
    <property type="match status" value="1"/>
</dbReference>
<keyword evidence="11" id="KW-0496">Mitochondrion</keyword>
<feature type="transmembrane region" description="Helical" evidence="9">
    <location>
        <begin position="461"/>
        <end position="484"/>
    </location>
</feature>
<evidence type="ECO:0000256" key="2">
    <source>
        <dbReference type="ARBA" id="ARBA00004141"/>
    </source>
</evidence>
<gene>
    <name evidence="11" type="primary">ND5</name>
</gene>
<protein>
    <recommendedName>
        <fullName evidence="3">NADH:ubiquinone reductase (H(+)-translocating)</fullName>
        <ecNumber evidence="3">7.1.1.2</ecNumber>
    </recommendedName>
    <alternativeName>
        <fullName evidence="7">NADH dehydrogenase subunit 5</fullName>
    </alternativeName>
</protein>
<feature type="transmembrane region" description="Helical" evidence="9">
    <location>
        <begin position="428"/>
        <end position="449"/>
    </location>
</feature>
<sequence>MLNLQFIMLPFMNTKVKLCKISYFFNFEFSLMLMNLLFCVCLLSIFSNILKFSSIYMMGSKYNSYFKILMWMFCASMIILLLSDNFFLLILGWEFLGITSYYLILFYYNWNSLSGGNLTFISNRIGDCFIMPVFFLFIYMNSYFWLTLMILMLGMTKSAQLPFSVWLPAAMAAPTPVSALVHSSTLVTSGLYIFFKFKLPLMSMNLKKMMIFLGLLTLMMGSYAAFKSKDVKKIIAFSTLSQLGFLMISFSSLWLGLMMFHLLVHAFLKSFFFILFGLCILTAYSQNLNKIDKTLKSLSMMTMFYIVFLNFTSFFFTSMFISKEFMISNLMFKKLFFFVVYYIIMILTLFYMKRLYHMFLTKEFYSLKCYKMLNNFSYISIQYFFIFNFFSYIWMQNFLIYYCNSSYLNTLILLFIFFIYLNIKLINIFNFLNIFNNFLAKLMISIIFFVKEEEFMLMMKFNFIIFFKSLTKSVSLFIIMMILLSL</sequence>
<organism evidence="11">
    <name type="scientific">Romanomermis iyengari</name>
    <name type="common">Insect parasitic nematode</name>
    <dbReference type="NCBI Taxonomy" id="416168"/>
    <lineage>
        <taxon>Eukaryota</taxon>
        <taxon>Metazoa</taxon>
        <taxon>Ecdysozoa</taxon>
        <taxon>Nematoda</taxon>
        <taxon>Enoplea</taxon>
        <taxon>Dorylaimia</taxon>
        <taxon>Mermithida</taxon>
        <taxon>Mermithoidea</taxon>
        <taxon>Mermithidae</taxon>
        <taxon>Romanomermis</taxon>
    </lineage>
</organism>
<evidence type="ECO:0000313" key="11">
    <source>
        <dbReference type="EMBL" id="ABL73800.1"/>
    </source>
</evidence>
<dbReference type="GO" id="GO:0003954">
    <property type="term" value="F:NADH dehydrogenase activity"/>
    <property type="evidence" value="ECO:0007669"/>
    <property type="project" value="TreeGrafter"/>
</dbReference>
<dbReference type="PANTHER" id="PTHR42829:SF2">
    <property type="entry name" value="NADH-UBIQUINONE OXIDOREDUCTASE CHAIN 5"/>
    <property type="match status" value="1"/>
</dbReference>
<evidence type="ECO:0000256" key="4">
    <source>
        <dbReference type="ARBA" id="ARBA00022692"/>
    </source>
</evidence>
<feature type="transmembrane region" description="Helical" evidence="9">
    <location>
        <begin position="235"/>
        <end position="256"/>
    </location>
</feature>
<evidence type="ECO:0000256" key="3">
    <source>
        <dbReference type="ARBA" id="ARBA00012944"/>
    </source>
</evidence>
<dbReference type="GeneID" id="4602253"/>
<feature type="transmembrane region" description="Helical" evidence="9">
    <location>
        <begin position="65"/>
        <end position="82"/>
    </location>
</feature>
<geneLocation type="mitochondrion" evidence="11"/>
<dbReference type="InterPro" id="IPR001750">
    <property type="entry name" value="ND/Mrp_TM"/>
</dbReference>
<keyword evidence="6 9" id="KW-0472">Membrane</keyword>